<organism evidence="1 2">
    <name type="scientific">Champsocephalus esox</name>
    <name type="common">pike icefish</name>
    <dbReference type="NCBI Taxonomy" id="159716"/>
    <lineage>
        <taxon>Eukaryota</taxon>
        <taxon>Metazoa</taxon>
        <taxon>Chordata</taxon>
        <taxon>Craniata</taxon>
        <taxon>Vertebrata</taxon>
        <taxon>Euteleostomi</taxon>
        <taxon>Actinopterygii</taxon>
        <taxon>Neopterygii</taxon>
        <taxon>Teleostei</taxon>
        <taxon>Neoteleostei</taxon>
        <taxon>Acanthomorphata</taxon>
        <taxon>Eupercaria</taxon>
        <taxon>Perciformes</taxon>
        <taxon>Notothenioidei</taxon>
        <taxon>Channichthyidae</taxon>
        <taxon>Champsocephalus</taxon>
    </lineage>
</organism>
<dbReference type="Proteomes" id="UP001335648">
    <property type="component" value="Unassembled WGS sequence"/>
</dbReference>
<proteinExistence type="predicted"/>
<protein>
    <submittedName>
        <fullName evidence="1">Uncharacterized protein</fullName>
    </submittedName>
</protein>
<accession>A0AAN8H1W0</accession>
<keyword evidence="2" id="KW-1185">Reference proteome</keyword>
<comment type="caution">
    <text evidence="1">The sequence shown here is derived from an EMBL/GenBank/DDBJ whole genome shotgun (WGS) entry which is preliminary data.</text>
</comment>
<sequence length="90" mass="9885">MLCDPGFAANVFNVPESMSSSMDRTVNIEPMIEPISTEQSVLISNSCWRFPSFKAGWCSGNTLLENCRDGSCLDARLCADCLSGQRYLPV</sequence>
<dbReference type="AlphaFoldDB" id="A0AAN8H1W0"/>
<dbReference type="EMBL" id="JAULUE010002052">
    <property type="protein sequence ID" value="KAK5898837.1"/>
    <property type="molecule type" value="Genomic_DNA"/>
</dbReference>
<reference evidence="1 2" key="1">
    <citation type="journal article" date="2023" name="Mol. Biol. Evol.">
        <title>Genomics of Secondarily Temperate Adaptation in the Only Non-Antarctic Icefish.</title>
        <authorList>
            <person name="Rivera-Colon A.G."/>
            <person name="Rayamajhi N."/>
            <person name="Minhas B.F."/>
            <person name="Madrigal G."/>
            <person name="Bilyk K.T."/>
            <person name="Yoon V."/>
            <person name="Hune M."/>
            <person name="Gregory S."/>
            <person name="Cheng C.H.C."/>
            <person name="Catchen J.M."/>
        </authorList>
    </citation>
    <scope>NUCLEOTIDE SEQUENCE [LARGE SCALE GENOMIC DNA]</scope>
    <source>
        <strain evidence="1">JC2023a</strain>
    </source>
</reference>
<evidence type="ECO:0000313" key="2">
    <source>
        <dbReference type="Proteomes" id="UP001335648"/>
    </source>
</evidence>
<evidence type="ECO:0000313" key="1">
    <source>
        <dbReference type="EMBL" id="KAK5898837.1"/>
    </source>
</evidence>
<name>A0AAN8H1W0_9TELE</name>
<gene>
    <name evidence="1" type="ORF">CesoFtcFv8_008376</name>
</gene>